<dbReference type="CDD" id="cd07251">
    <property type="entry name" value="VOC_like"/>
    <property type="match status" value="1"/>
</dbReference>
<dbReference type="RefSeq" id="WP_142714075.1">
    <property type="nucleotide sequence ID" value="NZ_FXTH01000006.1"/>
</dbReference>
<evidence type="ECO:0000313" key="3">
    <source>
        <dbReference type="Proteomes" id="UP000317593"/>
    </source>
</evidence>
<sequence length="141" mass="15867">MEQRLTLITLGVRNLAKMRAFYKNVFGWSPLDSSNEEIVFFQLNGVQLALFGWKDLTEDAAVSARGKGFRGFSLAHNLQSEKEVDDLFDTLKTRGAHVVKPPEKTSWGGYSGYIKDPEGNLWEIAYNPFMNYDADGNVLPS</sequence>
<dbReference type="PROSITE" id="PS51819">
    <property type="entry name" value="VOC"/>
    <property type="match status" value="1"/>
</dbReference>
<dbReference type="EMBL" id="FXTH01000006">
    <property type="protein sequence ID" value="SMO58716.1"/>
    <property type="molecule type" value="Genomic_DNA"/>
</dbReference>
<feature type="domain" description="VOC" evidence="1">
    <location>
        <begin position="4"/>
        <end position="127"/>
    </location>
</feature>
<dbReference type="Proteomes" id="UP000317593">
    <property type="component" value="Unassembled WGS sequence"/>
</dbReference>
<dbReference type="SUPFAM" id="SSF54593">
    <property type="entry name" value="Glyoxalase/Bleomycin resistance protein/Dihydroxybiphenyl dioxygenase"/>
    <property type="match status" value="1"/>
</dbReference>
<organism evidence="2 3">
    <name type="scientific">Fodinibius sediminis</name>
    <dbReference type="NCBI Taxonomy" id="1214077"/>
    <lineage>
        <taxon>Bacteria</taxon>
        <taxon>Pseudomonadati</taxon>
        <taxon>Balneolota</taxon>
        <taxon>Balneolia</taxon>
        <taxon>Balneolales</taxon>
        <taxon>Balneolaceae</taxon>
        <taxon>Fodinibius</taxon>
    </lineage>
</organism>
<dbReference type="Pfam" id="PF00903">
    <property type="entry name" value="Glyoxalase"/>
    <property type="match status" value="1"/>
</dbReference>
<dbReference type="PANTHER" id="PTHR36503">
    <property type="entry name" value="BLR2520 PROTEIN"/>
    <property type="match status" value="1"/>
</dbReference>
<proteinExistence type="predicted"/>
<evidence type="ECO:0000313" key="2">
    <source>
        <dbReference type="EMBL" id="SMO58716.1"/>
    </source>
</evidence>
<dbReference type="InterPro" id="IPR004360">
    <property type="entry name" value="Glyas_Fos-R_dOase_dom"/>
</dbReference>
<dbReference type="PANTHER" id="PTHR36503:SF1">
    <property type="entry name" value="BLR2520 PROTEIN"/>
    <property type="match status" value="1"/>
</dbReference>
<dbReference type="OrthoDB" id="9798430at2"/>
<reference evidence="2 3" key="1">
    <citation type="submission" date="2017-05" db="EMBL/GenBank/DDBJ databases">
        <authorList>
            <person name="Varghese N."/>
            <person name="Submissions S."/>
        </authorList>
    </citation>
    <scope>NUCLEOTIDE SEQUENCE [LARGE SCALE GENOMIC DNA]</scope>
    <source>
        <strain evidence="2 3">DSM 21194</strain>
    </source>
</reference>
<dbReference type="InterPro" id="IPR037523">
    <property type="entry name" value="VOC_core"/>
</dbReference>
<dbReference type="Gene3D" id="3.10.180.10">
    <property type="entry name" value="2,3-Dihydroxybiphenyl 1,2-Dioxygenase, domain 1"/>
    <property type="match status" value="1"/>
</dbReference>
<gene>
    <name evidence="2" type="ORF">SAMN06265218_10681</name>
</gene>
<dbReference type="AlphaFoldDB" id="A0A521CGY5"/>
<name>A0A521CGY5_9BACT</name>
<evidence type="ECO:0000259" key="1">
    <source>
        <dbReference type="PROSITE" id="PS51819"/>
    </source>
</evidence>
<dbReference type="InterPro" id="IPR029068">
    <property type="entry name" value="Glyas_Bleomycin-R_OHBP_Dase"/>
</dbReference>
<keyword evidence="3" id="KW-1185">Reference proteome</keyword>
<accession>A0A521CGY5</accession>
<protein>
    <recommendedName>
        <fullName evidence="1">VOC domain-containing protein</fullName>
    </recommendedName>
</protein>